<dbReference type="PhylomeDB" id="Q54MU8"/>
<feature type="region of interest" description="Disordered" evidence="1">
    <location>
        <begin position="157"/>
        <end position="199"/>
    </location>
</feature>
<dbReference type="InterPro" id="IPR001932">
    <property type="entry name" value="PPM-type_phosphatase-like_dom"/>
</dbReference>
<feature type="compositionally biased region" description="Low complexity" evidence="1">
    <location>
        <begin position="157"/>
        <end position="168"/>
    </location>
</feature>
<gene>
    <name evidence="3" type="ORF">DDB_G0285649</name>
</gene>
<dbReference type="KEGG" id="ddi:DDB_G0285649"/>
<evidence type="ECO:0000313" key="4">
    <source>
        <dbReference type="Proteomes" id="UP000002195"/>
    </source>
</evidence>
<dbReference type="AlphaFoldDB" id="Q54MU8"/>
<evidence type="ECO:0000256" key="1">
    <source>
        <dbReference type="SAM" id="MobiDB-lite"/>
    </source>
</evidence>
<organism evidence="3 4">
    <name type="scientific">Dictyostelium discoideum</name>
    <name type="common">Social amoeba</name>
    <dbReference type="NCBI Taxonomy" id="44689"/>
    <lineage>
        <taxon>Eukaryota</taxon>
        <taxon>Amoebozoa</taxon>
        <taxon>Evosea</taxon>
        <taxon>Eumycetozoa</taxon>
        <taxon>Dictyostelia</taxon>
        <taxon>Dictyosteliales</taxon>
        <taxon>Dictyosteliaceae</taxon>
        <taxon>Dictyostelium</taxon>
    </lineage>
</organism>
<evidence type="ECO:0000259" key="2">
    <source>
        <dbReference type="SMART" id="SM00332"/>
    </source>
</evidence>
<comment type="caution">
    <text evidence="3">The sequence shown here is derived from an EMBL/GenBank/DDBJ whole genome shotgun (WGS) entry which is preliminary data.</text>
</comment>
<dbReference type="eggNOG" id="ENOG502QTP9">
    <property type="taxonomic scope" value="Eukaryota"/>
</dbReference>
<dbReference type="InterPro" id="IPR053287">
    <property type="entry name" value="PP2C-like_domain"/>
</dbReference>
<dbReference type="RefSeq" id="XP_638195.1">
    <property type="nucleotide sequence ID" value="XM_633103.1"/>
</dbReference>
<dbReference type="PaxDb" id="44689-DDB0304659"/>
<feature type="compositionally biased region" description="Gly residues" evidence="1">
    <location>
        <begin position="184"/>
        <end position="196"/>
    </location>
</feature>
<dbReference type="PANTHER" id="PTHR21586">
    <property type="entry name" value="TIPA"/>
    <property type="match status" value="1"/>
</dbReference>
<keyword evidence="4" id="KW-1185">Reference proteome</keyword>
<dbReference type="InParanoid" id="Q54MU8"/>
<dbReference type="EMBL" id="AAFI02000079">
    <property type="protein sequence ID" value="EAL64662.1"/>
    <property type="molecule type" value="Genomic_DNA"/>
</dbReference>
<dbReference type="OMA" id="NGNRCNL"/>
<dbReference type="GeneID" id="8625241"/>
<accession>Q54MU8</accession>
<dbReference type="SMART" id="SM00332">
    <property type="entry name" value="PP2Cc"/>
    <property type="match status" value="1"/>
</dbReference>
<proteinExistence type="predicted"/>
<dbReference type="VEuPathDB" id="AmoebaDB:DDB_G0285649"/>
<dbReference type="PANTHER" id="PTHR21586:SF0">
    <property type="entry name" value="PP2C-LIKE DOMAIN-CONTAINING PROTEIN CG9801"/>
    <property type="match status" value="1"/>
</dbReference>
<dbReference type="InterPro" id="IPR036457">
    <property type="entry name" value="PPM-type-like_dom_sf"/>
</dbReference>
<dbReference type="HOGENOM" id="CLU_693418_0_0_1"/>
<dbReference type="dictyBase" id="DDB_G0285649"/>
<dbReference type="GO" id="GO:0005811">
    <property type="term" value="C:lipid droplet"/>
    <property type="evidence" value="ECO:0007005"/>
    <property type="project" value="dictyBase"/>
</dbReference>
<protein>
    <submittedName>
        <fullName evidence="3">Protein phosphatase 2C-related protein</fullName>
    </submittedName>
</protein>
<dbReference type="Proteomes" id="UP000002195">
    <property type="component" value="Unassembled WGS sequence"/>
</dbReference>
<sequence>MTLGVPIVVLQYDQLPHFNVTNLKSSTQSIQVDSDSDQPFLSTRSISTYPTLPGGEKDGDPIADKLFVQVHKNRAVLAIADGCNWGKRPAMAARDAIAAFAEYFNERQNEINTLQDAGHFLLRAFCEAHNKIVEGKPDIWEAGTTTLLGGLVLEFEQQQQQPSSSSSSNKDENGEEVISNGSGSSNGNGNGNGSGSSGNQSSPKWGFLCASVGDCKAFLVSHKRKEATDVTNGNRCNLSDTRDPGGRLGPYVGQGWPDLRNLKLYFTFCEENDIALIVSDGVHDNLDPIMLGKTPDEVNIDAKGWEDLPQDDLLRAKTQFMKSLLEEMIFNNPDEKISPTDITNKIIDHCSTVTKNAREFMQEFPNKKQPNDYREYPGKMDHTTVVAYKIGSGNSSSF</sequence>
<dbReference type="FunCoup" id="Q54MU8">
    <property type="interactions" value="1"/>
</dbReference>
<feature type="domain" description="PPM-type phosphatase" evidence="2">
    <location>
        <begin position="39"/>
        <end position="347"/>
    </location>
</feature>
<evidence type="ECO:0000313" key="3">
    <source>
        <dbReference type="EMBL" id="EAL64662.1"/>
    </source>
</evidence>
<dbReference type="SMR" id="Q54MU8"/>
<dbReference type="SUPFAM" id="SSF81606">
    <property type="entry name" value="PP2C-like"/>
    <property type="match status" value="1"/>
</dbReference>
<name>Q54MU8_DICDI</name>
<reference evidence="3 4" key="1">
    <citation type="journal article" date="2005" name="Nature">
        <title>The genome of the social amoeba Dictyostelium discoideum.</title>
        <authorList>
            <consortium name="The Dictyostelium discoideum Sequencing Consortium"/>
            <person name="Eichinger L."/>
            <person name="Pachebat J.A."/>
            <person name="Glockner G."/>
            <person name="Rajandream M.A."/>
            <person name="Sucgang R."/>
            <person name="Berriman M."/>
            <person name="Song J."/>
            <person name="Olsen R."/>
            <person name="Szafranski K."/>
            <person name="Xu Q."/>
            <person name="Tunggal B."/>
            <person name="Kummerfeld S."/>
            <person name="Madera M."/>
            <person name="Konfortov B.A."/>
            <person name="Rivero F."/>
            <person name="Bankier A.T."/>
            <person name="Lehmann R."/>
            <person name="Hamlin N."/>
            <person name="Davies R."/>
            <person name="Gaudet P."/>
            <person name="Fey P."/>
            <person name="Pilcher K."/>
            <person name="Chen G."/>
            <person name="Saunders D."/>
            <person name="Sodergren E."/>
            <person name="Davis P."/>
            <person name="Kerhornou A."/>
            <person name="Nie X."/>
            <person name="Hall N."/>
            <person name="Anjard C."/>
            <person name="Hemphill L."/>
            <person name="Bason N."/>
            <person name="Farbrother P."/>
            <person name="Desany B."/>
            <person name="Just E."/>
            <person name="Morio T."/>
            <person name="Rost R."/>
            <person name="Churcher C."/>
            <person name="Cooper J."/>
            <person name="Haydock S."/>
            <person name="van Driessche N."/>
            <person name="Cronin A."/>
            <person name="Goodhead I."/>
            <person name="Muzny D."/>
            <person name="Mourier T."/>
            <person name="Pain A."/>
            <person name="Lu M."/>
            <person name="Harper D."/>
            <person name="Lindsay R."/>
            <person name="Hauser H."/>
            <person name="James K."/>
            <person name="Quiles M."/>
            <person name="Madan Babu M."/>
            <person name="Saito T."/>
            <person name="Buchrieser C."/>
            <person name="Wardroper A."/>
            <person name="Felder M."/>
            <person name="Thangavelu M."/>
            <person name="Johnson D."/>
            <person name="Knights A."/>
            <person name="Loulseged H."/>
            <person name="Mungall K."/>
            <person name="Oliver K."/>
            <person name="Price C."/>
            <person name="Quail M.A."/>
            <person name="Urushihara H."/>
            <person name="Hernandez J."/>
            <person name="Rabbinowitsch E."/>
            <person name="Steffen D."/>
            <person name="Sanders M."/>
            <person name="Ma J."/>
            <person name="Kohara Y."/>
            <person name="Sharp S."/>
            <person name="Simmonds M."/>
            <person name="Spiegler S."/>
            <person name="Tivey A."/>
            <person name="Sugano S."/>
            <person name="White B."/>
            <person name="Walker D."/>
            <person name="Woodward J."/>
            <person name="Winckler T."/>
            <person name="Tanaka Y."/>
            <person name="Shaulsky G."/>
            <person name="Schleicher M."/>
            <person name="Weinstock G."/>
            <person name="Rosenthal A."/>
            <person name="Cox E.C."/>
            <person name="Chisholm R.L."/>
            <person name="Gibbs R."/>
            <person name="Loomis W.F."/>
            <person name="Platzer M."/>
            <person name="Kay R.R."/>
            <person name="Williams J."/>
            <person name="Dear P.H."/>
            <person name="Noegel A.A."/>
            <person name="Barrell B."/>
            <person name="Kuspa A."/>
        </authorList>
    </citation>
    <scope>NUCLEOTIDE SEQUENCE [LARGE SCALE GENOMIC DNA]</scope>
    <source>
        <strain evidence="3 4">AX4</strain>
    </source>
</reference>
<dbReference type="Gene3D" id="3.60.40.10">
    <property type="entry name" value="PPM-type phosphatase domain"/>
    <property type="match status" value="1"/>
</dbReference>